<dbReference type="InterPro" id="IPR019734">
    <property type="entry name" value="TPR_rpt"/>
</dbReference>
<feature type="region of interest" description="Disordered" evidence="2">
    <location>
        <begin position="1"/>
        <end position="39"/>
    </location>
</feature>
<sequence length="627" mass="67948">MAPHDDRHDGRQGDGYGEGRGDRHRGPGHGHAEGVGDPTQEAHGELAMARLALADGETEHAAVHVANALFCEPALPEAHELLGKLAVGAPRHGLDLYGPDEQGGMFAGSAAALAHLQASAGDFDRALAGLSQVAAHEPHRAWAASAGWLGPDLLPRLDPEAFARTMLGMVQVLDDPVPEEHRPHLAPFAELARSMTDAHPGHGFLLWSGSSFMRRLDALDEAVDWAFRAWTRDRSLEAAIMLGNAWRRVGREADTEKLWTAVLRDHPEDLDLHVDLGELLAGQGRFTEGLEWIRRALDADPGHPKAGPALHGVRWARDRDIAHLIALIDHLREHPDHGYAHELVARACTGAWLRHVPYPTEALTNTLRQLLDQVEPGDADIAITLSALEPPSALLAVRSAFPRFELSVQSVPAPDLRVPLRPGRYAAWEYLPGATDAQPAVGRPDPAVAEAVRGIADPSWPHPALAYDRAVLLAGCGLDDLLGVLVHPPAPDDSELGRTFARHEPGLWVRLVQIWACLGIAHHRADEPWAGSVRREALVDLAFGAEDWVSDAALFALVATAWLVPDVREDVAGLVGERFAAAVGAYRTREVTLLRSMAELVLATPQMAEQYRDLAAQKLVELDAARD</sequence>
<evidence type="ECO:0000256" key="1">
    <source>
        <dbReference type="PROSITE-ProRule" id="PRU00339"/>
    </source>
</evidence>
<dbReference type="SUPFAM" id="SSF48452">
    <property type="entry name" value="TPR-like"/>
    <property type="match status" value="1"/>
</dbReference>
<feature type="repeat" description="TPR" evidence="1">
    <location>
        <begin position="270"/>
        <end position="303"/>
    </location>
</feature>
<dbReference type="PROSITE" id="PS50005">
    <property type="entry name" value="TPR"/>
    <property type="match status" value="1"/>
</dbReference>
<dbReference type="AlphaFoldDB" id="A0AA41PW95"/>
<proteinExistence type="predicted"/>
<name>A0AA41PW95_9ACTN</name>
<protein>
    <submittedName>
        <fullName evidence="3">Tetratricopeptide repeat protein</fullName>
    </submittedName>
</protein>
<organism evidence="3 4">
    <name type="scientific">Yinghuangia soli</name>
    <dbReference type="NCBI Taxonomy" id="2908204"/>
    <lineage>
        <taxon>Bacteria</taxon>
        <taxon>Bacillati</taxon>
        <taxon>Actinomycetota</taxon>
        <taxon>Actinomycetes</taxon>
        <taxon>Kitasatosporales</taxon>
        <taxon>Streptomycetaceae</taxon>
        <taxon>Yinghuangia</taxon>
    </lineage>
</organism>
<evidence type="ECO:0000313" key="3">
    <source>
        <dbReference type="EMBL" id="MCF2526908.1"/>
    </source>
</evidence>
<dbReference type="RefSeq" id="WP_235051030.1">
    <property type="nucleotide sequence ID" value="NZ_JAKFHA010000002.1"/>
</dbReference>
<evidence type="ECO:0000313" key="4">
    <source>
        <dbReference type="Proteomes" id="UP001165378"/>
    </source>
</evidence>
<gene>
    <name evidence="3" type="ORF">LZ495_06705</name>
</gene>
<evidence type="ECO:0000256" key="2">
    <source>
        <dbReference type="SAM" id="MobiDB-lite"/>
    </source>
</evidence>
<dbReference type="Gene3D" id="1.25.40.10">
    <property type="entry name" value="Tetratricopeptide repeat domain"/>
    <property type="match status" value="1"/>
</dbReference>
<dbReference type="Proteomes" id="UP001165378">
    <property type="component" value="Unassembled WGS sequence"/>
</dbReference>
<keyword evidence="1" id="KW-0802">TPR repeat</keyword>
<reference evidence="3" key="1">
    <citation type="submission" date="2022-01" db="EMBL/GenBank/DDBJ databases">
        <title>Genome-Based Taxonomic Classification of the Phylum Actinobacteria.</title>
        <authorList>
            <person name="Gao Y."/>
        </authorList>
    </citation>
    <scope>NUCLEOTIDE SEQUENCE</scope>
    <source>
        <strain evidence="3">KLBMP 8922</strain>
    </source>
</reference>
<accession>A0AA41PW95</accession>
<dbReference type="EMBL" id="JAKFHA010000002">
    <property type="protein sequence ID" value="MCF2526908.1"/>
    <property type="molecule type" value="Genomic_DNA"/>
</dbReference>
<dbReference type="Pfam" id="PF13432">
    <property type="entry name" value="TPR_16"/>
    <property type="match status" value="1"/>
</dbReference>
<keyword evidence="4" id="KW-1185">Reference proteome</keyword>
<comment type="caution">
    <text evidence="3">The sequence shown here is derived from an EMBL/GenBank/DDBJ whole genome shotgun (WGS) entry which is preliminary data.</text>
</comment>
<dbReference type="InterPro" id="IPR011990">
    <property type="entry name" value="TPR-like_helical_dom_sf"/>
</dbReference>